<feature type="transmembrane region" description="Helical" evidence="7">
    <location>
        <begin position="222"/>
        <end position="243"/>
    </location>
</feature>
<keyword evidence="3 7" id="KW-0812">Transmembrane</keyword>
<dbReference type="PANTHER" id="PTHR45649:SF26">
    <property type="entry name" value="OS04G0435100 PROTEIN"/>
    <property type="match status" value="1"/>
</dbReference>
<accession>A0A0J6WHJ8</accession>
<evidence type="ECO:0000313" key="9">
    <source>
        <dbReference type="Proteomes" id="UP000036313"/>
    </source>
</evidence>
<evidence type="ECO:0000256" key="2">
    <source>
        <dbReference type="ARBA" id="ARBA00022448"/>
    </source>
</evidence>
<evidence type="ECO:0000313" key="8">
    <source>
        <dbReference type="EMBL" id="KMO81212.1"/>
    </source>
</evidence>
<feature type="transmembrane region" description="Helical" evidence="7">
    <location>
        <begin position="70"/>
        <end position="92"/>
    </location>
</feature>
<evidence type="ECO:0000256" key="1">
    <source>
        <dbReference type="ARBA" id="ARBA00004141"/>
    </source>
</evidence>
<dbReference type="Gene3D" id="1.20.1740.10">
    <property type="entry name" value="Amino acid/polyamine transporter I"/>
    <property type="match status" value="1"/>
</dbReference>
<feature type="region of interest" description="Disordered" evidence="6">
    <location>
        <begin position="1"/>
        <end position="20"/>
    </location>
</feature>
<organism evidence="8 9">
    <name type="scientific">Mycolicibacterium obuense</name>
    <dbReference type="NCBI Taxonomy" id="1807"/>
    <lineage>
        <taxon>Bacteria</taxon>
        <taxon>Bacillati</taxon>
        <taxon>Actinomycetota</taxon>
        <taxon>Actinomycetes</taxon>
        <taxon>Mycobacteriales</taxon>
        <taxon>Mycobacteriaceae</taxon>
        <taxon>Mycolicibacterium</taxon>
    </lineage>
</organism>
<feature type="transmembrane region" description="Helical" evidence="7">
    <location>
        <begin position="390"/>
        <end position="414"/>
    </location>
</feature>
<feature type="transmembrane region" description="Helical" evidence="7">
    <location>
        <begin position="182"/>
        <end position="202"/>
    </location>
</feature>
<dbReference type="AlphaFoldDB" id="A0A0J6WHJ8"/>
<dbReference type="EMBL" id="JYNU01000003">
    <property type="protein sequence ID" value="KMO81212.1"/>
    <property type="molecule type" value="Genomic_DNA"/>
</dbReference>
<feature type="transmembrane region" description="Helical" evidence="7">
    <location>
        <begin position="365"/>
        <end position="384"/>
    </location>
</feature>
<keyword evidence="4 7" id="KW-1133">Transmembrane helix</keyword>
<feature type="transmembrane region" description="Helical" evidence="7">
    <location>
        <begin position="435"/>
        <end position="456"/>
    </location>
</feature>
<dbReference type="Proteomes" id="UP000036313">
    <property type="component" value="Unassembled WGS sequence"/>
</dbReference>
<feature type="transmembrane region" description="Helical" evidence="7">
    <location>
        <begin position="462"/>
        <end position="480"/>
    </location>
</feature>
<protein>
    <submittedName>
        <fullName evidence="8">Serine/threonine exchanger SteT</fullName>
    </submittedName>
</protein>
<dbReference type="PATRIC" id="fig|1807.14.peg.449"/>
<dbReference type="GO" id="GO:0016020">
    <property type="term" value="C:membrane"/>
    <property type="evidence" value="ECO:0007669"/>
    <property type="project" value="UniProtKB-SubCell"/>
</dbReference>
<feature type="transmembrane region" description="Helical" evidence="7">
    <location>
        <begin position="264"/>
        <end position="285"/>
    </location>
</feature>
<gene>
    <name evidence="8" type="primary">steT</name>
    <name evidence="8" type="ORF">MOBUDSM44075_00439</name>
</gene>
<feature type="transmembrane region" description="Helical" evidence="7">
    <location>
        <begin position="315"/>
        <end position="334"/>
    </location>
</feature>
<comment type="caution">
    <text evidence="8">The sequence shown here is derived from an EMBL/GenBank/DDBJ whole genome shotgun (WGS) entry which is preliminary data.</text>
</comment>
<keyword evidence="5 7" id="KW-0472">Membrane</keyword>
<keyword evidence="2" id="KW-0813">Transport</keyword>
<sequence>MTDALTSPTHSQPSSGGEDAKLEEFGYTQKLDRSVGRLASFALGFATISATTAVFTGFGAGYFIAGGPFVWTLLLAAAVFLIWTFIASDLSAKIPLAGYSYQWTSRLVGSSMALFTGILALAGWICGMTGVGFILSGYLGSLFGWNMTQTAQILVAIGVMAVCMMINLYGVRFATMVNNIGVSLELVITVGATILVAIIAFSSPDNHQPVSVLFTGGESGDHSAYILAWLAASLGPFFGLIGVEACADVAEETINARKVIPRTMFYALTASIVIEFLMYVVYVLAIKDQDAVQAASAAPIEEIITQQAGPLVSKIVVAVALTNVLACILANILVATRLTYSMARDNMLPFSHIWRHVSPSNRTPTYAVLGMFGLSTILLLSALVSEKAFFLILGLSSLAVCAMYFLQTVAVLIGTRRGSIPAPEPGTFDLGRARVPIAVVALIAFAAVCAALIFLPQFAGNGYVFLGLLVLVGLWSVTGLRKRLASGDAGPDYAKTHGFN</sequence>
<dbReference type="PANTHER" id="PTHR45649">
    <property type="entry name" value="AMINO-ACID PERMEASE BAT1"/>
    <property type="match status" value="1"/>
</dbReference>
<reference evidence="8 9" key="1">
    <citation type="journal article" date="2015" name="Genome Biol. Evol.">
        <title>Characterization of Three Mycobacterium spp. with Potential Use in Bioremediation by Genome Sequencing and Comparative Genomics.</title>
        <authorList>
            <person name="Das S."/>
            <person name="Pettersson B.M."/>
            <person name="Behra P.R."/>
            <person name="Ramesh M."/>
            <person name="Dasgupta S."/>
            <person name="Bhattacharya A."/>
            <person name="Kirsebom L.A."/>
        </authorList>
    </citation>
    <scope>NUCLEOTIDE SEQUENCE [LARGE SCALE GENOMIC DNA]</scope>
    <source>
        <strain evidence="8 9">DSM 44075</strain>
    </source>
</reference>
<feature type="transmembrane region" description="Helical" evidence="7">
    <location>
        <begin position="38"/>
        <end position="64"/>
    </location>
</feature>
<dbReference type="InterPro" id="IPR002293">
    <property type="entry name" value="AA/rel_permease1"/>
</dbReference>
<evidence type="ECO:0000256" key="3">
    <source>
        <dbReference type="ARBA" id="ARBA00022692"/>
    </source>
</evidence>
<evidence type="ECO:0000256" key="6">
    <source>
        <dbReference type="SAM" id="MobiDB-lite"/>
    </source>
</evidence>
<name>A0A0J6WHJ8_9MYCO</name>
<feature type="transmembrane region" description="Helical" evidence="7">
    <location>
        <begin position="151"/>
        <end position="170"/>
    </location>
</feature>
<evidence type="ECO:0000256" key="7">
    <source>
        <dbReference type="SAM" id="Phobius"/>
    </source>
</evidence>
<evidence type="ECO:0000256" key="4">
    <source>
        <dbReference type="ARBA" id="ARBA00022989"/>
    </source>
</evidence>
<dbReference type="Pfam" id="PF13520">
    <property type="entry name" value="AA_permease_2"/>
    <property type="match status" value="1"/>
</dbReference>
<feature type="transmembrane region" description="Helical" evidence="7">
    <location>
        <begin position="113"/>
        <end position="139"/>
    </location>
</feature>
<dbReference type="RefSeq" id="WP_048422055.1">
    <property type="nucleotide sequence ID" value="NZ_JYNU01000003.1"/>
</dbReference>
<comment type="subcellular location">
    <subcellularLocation>
        <location evidence="1">Membrane</location>
        <topology evidence="1">Multi-pass membrane protein</topology>
    </subcellularLocation>
</comment>
<feature type="compositionally biased region" description="Polar residues" evidence="6">
    <location>
        <begin position="1"/>
        <end position="15"/>
    </location>
</feature>
<dbReference type="GO" id="GO:0022857">
    <property type="term" value="F:transmembrane transporter activity"/>
    <property type="evidence" value="ECO:0007669"/>
    <property type="project" value="InterPro"/>
</dbReference>
<evidence type="ECO:0000256" key="5">
    <source>
        <dbReference type="ARBA" id="ARBA00023136"/>
    </source>
</evidence>
<proteinExistence type="predicted"/>
<dbReference type="PIRSF" id="PIRSF006060">
    <property type="entry name" value="AA_transporter"/>
    <property type="match status" value="1"/>
</dbReference>